<evidence type="ECO:0000313" key="2">
    <source>
        <dbReference type="Proteomes" id="UP000249467"/>
    </source>
</evidence>
<organism evidence="1 2">
    <name type="scientific">Pseudanabaena frigida</name>
    <dbReference type="NCBI Taxonomy" id="945775"/>
    <lineage>
        <taxon>Bacteria</taxon>
        <taxon>Bacillati</taxon>
        <taxon>Cyanobacteriota</taxon>
        <taxon>Cyanophyceae</taxon>
        <taxon>Pseudanabaenales</taxon>
        <taxon>Pseudanabaenaceae</taxon>
        <taxon>Pseudanabaena</taxon>
    </lineage>
</organism>
<dbReference type="InterPro" id="IPR019238">
    <property type="entry name" value="AbiEi_2"/>
</dbReference>
<evidence type="ECO:0000313" key="1">
    <source>
        <dbReference type="EMBL" id="PZO45144.1"/>
    </source>
</evidence>
<gene>
    <name evidence="1" type="ORF">DCF19_01240</name>
</gene>
<dbReference type="AlphaFoldDB" id="A0A2W4WJ06"/>
<protein>
    <submittedName>
        <fullName evidence="1">Uncharacterized protein</fullName>
    </submittedName>
</protein>
<comment type="caution">
    <text evidence="1">The sequence shown here is derived from an EMBL/GenBank/DDBJ whole genome shotgun (WGS) entry which is preliminary data.</text>
</comment>
<dbReference type="Proteomes" id="UP000249467">
    <property type="component" value="Unassembled WGS sequence"/>
</dbReference>
<name>A0A2W4WJ06_9CYAN</name>
<accession>A0A2W4WJ06</accession>
<sequence length="361" mass="41491">MHPKNPLFQKCIAYLESLPNIRATIQGEPYFSSEVLADGELIISTSNKTANYICEIKTGITNDIVEQVAEYFANLGKRLNGKQRPLLVTRNLSNLVIDQLLERNIEFIDVDGNLYLNSSGIYMVVRNQTSKENTNKSLEITTSVLQVIYFILKDPSIIASDGINGSYEKIDCLLGSGITPKTVKNTLERLQELDYIKRTRKGYEIIDYIKLLERWELGYAERLRSKLLIGTFRYIGRQSFLEIENKLTQYAHKYGYLIGGELAASIMTQYLRPVGATLHIHKDHNYFPLVVDLRLKPDPDGNIEIYQRFYRQSDQHGRNEELNNLIHPLLVHAELVRTGDSRLKEAAQLIFDKYIEEIAQR</sequence>
<reference evidence="1 2" key="1">
    <citation type="submission" date="2018-04" db="EMBL/GenBank/DDBJ databases">
        <authorList>
            <person name="Go L.Y."/>
            <person name="Mitchell J.A."/>
        </authorList>
    </citation>
    <scope>NUCLEOTIDE SEQUENCE [LARGE SCALE GENOMIC DNA]</scope>
    <source>
        <strain evidence="1">ULC066bin1</strain>
    </source>
</reference>
<dbReference type="EMBL" id="QBML01000001">
    <property type="protein sequence ID" value="PZO45144.1"/>
    <property type="molecule type" value="Genomic_DNA"/>
</dbReference>
<proteinExistence type="predicted"/>
<dbReference type="Pfam" id="PF09952">
    <property type="entry name" value="AbiEi_2"/>
    <property type="match status" value="1"/>
</dbReference>
<reference evidence="1 2" key="2">
    <citation type="submission" date="2018-06" db="EMBL/GenBank/DDBJ databases">
        <title>Metagenomic assembly of (sub)arctic Cyanobacteria and their associated microbiome from non-axenic cultures.</title>
        <authorList>
            <person name="Baurain D."/>
        </authorList>
    </citation>
    <scope>NUCLEOTIDE SEQUENCE [LARGE SCALE GENOMIC DNA]</scope>
    <source>
        <strain evidence="1">ULC066bin1</strain>
    </source>
</reference>